<evidence type="ECO:0000313" key="15">
    <source>
        <dbReference type="Proteomes" id="UP000010847"/>
    </source>
</evidence>
<dbReference type="InterPro" id="IPR013785">
    <property type="entry name" value="Aldolase_TIM"/>
</dbReference>
<dbReference type="SFLD" id="SFLDG01386">
    <property type="entry name" value="main_SPASM_domain-containing"/>
    <property type="match status" value="1"/>
</dbReference>
<dbReference type="OrthoDB" id="9763993at2"/>
<keyword evidence="8 12" id="KW-0342">GTP-binding</keyword>
<comment type="function">
    <text evidence="12">Catalyzes the cyclization of GTP to (8S)-3',8-cyclo-7,8-dihydroguanosine 5'-triphosphate.</text>
</comment>
<protein>
    <recommendedName>
        <fullName evidence="1 12">GTP 3',8-cyclase</fullName>
        <ecNumber evidence="1 12">4.1.99.22</ecNumber>
    </recommendedName>
    <alternativeName>
        <fullName evidence="12">Molybdenum cofactor biosynthesis protein A</fullName>
    </alternativeName>
</protein>
<dbReference type="PANTHER" id="PTHR22960:SF0">
    <property type="entry name" value="MOLYBDENUM COFACTOR BIOSYNTHESIS PROTEIN 1"/>
    <property type="match status" value="1"/>
</dbReference>
<dbReference type="GO" id="GO:0051539">
    <property type="term" value="F:4 iron, 4 sulfur cluster binding"/>
    <property type="evidence" value="ECO:0007669"/>
    <property type="project" value="UniProtKB-UniRule"/>
</dbReference>
<comment type="subunit">
    <text evidence="12">Monomer and homodimer.</text>
</comment>
<feature type="binding site" evidence="12">
    <location>
        <position position="120"/>
    </location>
    <ligand>
        <name>S-adenosyl-L-methionine</name>
        <dbReference type="ChEBI" id="CHEBI:59789"/>
    </ligand>
</feature>
<feature type="domain" description="Radical SAM core" evidence="13">
    <location>
        <begin position="4"/>
        <end position="227"/>
    </location>
</feature>
<feature type="binding site" evidence="12">
    <location>
        <position position="269"/>
    </location>
    <ligand>
        <name>[4Fe-4S] cluster</name>
        <dbReference type="ChEBI" id="CHEBI:49883"/>
        <label>2</label>
        <note>4Fe-4S-substrate</note>
    </ligand>
</feature>
<dbReference type="SFLD" id="SFLDG01383">
    <property type="entry name" value="cyclic_pyranopterin_phosphate"/>
    <property type="match status" value="1"/>
</dbReference>
<keyword evidence="15" id="KW-1185">Reference proteome</keyword>
<dbReference type="NCBIfam" id="TIGR02666">
    <property type="entry name" value="moaA"/>
    <property type="match status" value="1"/>
</dbReference>
<feature type="binding site" evidence="12">
    <location>
        <position position="191"/>
    </location>
    <ligand>
        <name>S-adenosyl-L-methionine</name>
        <dbReference type="ChEBI" id="CHEBI:59789"/>
    </ligand>
</feature>
<dbReference type="HAMAP" id="MF_01225_B">
    <property type="entry name" value="MoaA_B"/>
    <property type="match status" value="1"/>
</dbReference>
<accession>W0E4Y3</accession>
<dbReference type="EMBL" id="CP007032">
    <property type="protein sequence ID" value="AHF05807.1"/>
    <property type="molecule type" value="Genomic_DNA"/>
</dbReference>
<organism evidence="14 15">
    <name type="scientific">Desulfitobacterium metallireducens DSM 15288</name>
    <dbReference type="NCBI Taxonomy" id="871968"/>
    <lineage>
        <taxon>Bacteria</taxon>
        <taxon>Bacillati</taxon>
        <taxon>Bacillota</taxon>
        <taxon>Clostridia</taxon>
        <taxon>Eubacteriales</taxon>
        <taxon>Desulfitobacteriaceae</taxon>
        <taxon>Desulfitobacterium</taxon>
    </lineage>
</organism>
<dbReference type="InterPro" id="IPR010505">
    <property type="entry name" value="MoaA_twitch"/>
</dbReference>
<keyword evidence="5 12" id="KW-0547">Nucleotide-binding</keyword>
<feature type="binding site" evidence="12">
    <location>
        <position position="157"/>
    </location>
    <ligand>
        <name>GTP</name>
        <dbReference type="ChEBI" id="CHEBI:37565"/>
    </ligand>
</feature>
<sequence length="319" mass="35807">MMDSYGRNINYLRLSVTGMCNLRCNYCMPEKGITKKAHKEIISLETIEQLAVSAVKLGFEKIRITGGEPLVRKGIIDVIQEIAQLKTRGLKDLGLTTNGTLLRNYADQLKKAGLTRVNVSLDSLDPEKYSQITRGGRLSDVLEGIQAAKEAKLLPLKLNVVLIGGVNDDEISEFVNLTLEDDVEVRFIELMPIGEASRWDQDHFLTGTEILKRVPELLPLAVKGQGAVARLYKLPNSKGRVGIISPLSNHFCNYCNRLRITPDGKLKPCLHSDLELDIRNYGEDYERFLLDGICAKPNRHYIQNENYEPILRNMNEIGG</sequence>
<evidence type="ECO:0000313" key="14">
    <source>
        <dbReference type="EMBL" id="AHF05807.1"/>
    </source>
</evidence>
<dbReference type="PANTHER" id="PTHR22960">
    <property type="entry name" value="MOLYBDOPTERIN COFACTOR SYNTHESIS PROTEIN A"/>
    <property type="match status" value="1"/>
</dbReference>
<dbReference type="Gene3D" id="3.20.20.70">
    <property type="entry name" value="Aldolase class I"/>
    <property type="match status" value="1"/>
</dbReference>
<dbReference type="AlphaFoldDB" id="W0E4Y3"/>
<dbReference type="GO" id="GO:0061798">
    <property type="term" value="F:GTP 3',8'-cyclase activity"/>
    <property type="evidence" value="ECO:0007669"/>
    <property type="project" value="UniProtKB-UniRule"/>
</dbReference>
<feature type="binding site" evidence="12">
    <location>
        <position position="252"/>
    </location>
    <ligand>
        <name>[4Fe-4S] cluster</name>
        <dbReference type="ChEBI" id="CHEBI:49883"/>
        <label>2</label>
        <note>4Fe-4S-substrate</note>
    </ligand>
</feature>
<dbReference type="Pfam" id="PF04055">
    <property type="entry name" value="Radical_SAM"/>
    <property type="match status" value="1"/>
</dbReference>
<dbReference type="GO" id="GO:1904047">
    <property type="term" value="F:S-adenosyl-L-methionine binding"/>
    <property type="evidence" value="ECO:0007669"/>
    <property type="project" value="UniProtKB-UniRule"/>
</dbReference>
<evidence type="ECO:0000256" key="1">
    <source>
        <dbReference type="ARBA" id="ARBA00012167"/>
    </source>
</evidence>
<keyword evidence="2 12" id="KW-0004">4Fe-4S</keyword>
<dbReference type="InterPro" id="IPR040064">
    <property type="entry name" value="MoaA-like"/>
</dbReference>
<keyword evidence="6 12" id="KW-0408">Iron</keyword>
<evidence type="ECO:0000256" key="8">
    <source>
        <dbReference type="ARBA" id="ARBA00023134"/>
    </source>
</evidence>
<evidence type="ECO:0000259" key="13">
    <source>
        <dbReference type="PROSITE" id="PS51918"/>
    </source>
</evidence>
<evidence type="ECO:0000256" key="2">
    <source>
        <dbReference type="ARBA" id="ARBA00022485"/>
    </source>
</evidence>
<dbReference type="CDD" id="cd21117">
    <property type="entry name" value="Twitch_MoaA"/>
    <property type="match status" value="1"/>
</dbReference>
<dbReference type="GO" id="GO:0046872">
    <property type="term" value="F:metal ion binding"/>
    <property type="evidence" value="ECO:0007669"/>
    <property type="project" value="UniProtKB-KW"/>
</dbReference>
<feature type="binding site" evidence="12">
    <location>
        <position position="67"/>
    </location>
    <ligand>
        <name>S-adenosyl-L-methionine</name>
        <dbReference type="ChEBI" id="CHEBI:59789"/>
    </ligand>
</feature>
<dbReference type="HOGENOM" id="CLU_009273_0_1_9"/>
<evidence type="ECO:0000256" key="4">
    <source>
        <dbReference type="ARBA" id="ARBA00022723"/>
    </source>
</evidence>
<dbReference type="Proteomes" id="UP000010847">
    <property type="component" value="Chromosome"/>
</dbReference>
<dbReference type="InterPro" id="IPR000385">
    <property type="entry name" value="MoaA_NifB_PqqE_Fe-S-bd_CS"/>
</dbReference>
<dbReference type="SMART" id="SM00729">
    <property type="entry name" value="Elp3"/>
    <property type="match status" value="1"/>
</dbReference>
<dbReference type="PROSITE" id="PS01305">
    <property type="entry name" value="MOAA_NIFB_PQQE"/>
    <property type="match status" value="1"/>
</dbReference>
<dbReference type="InterPro" id="IPR007197">
    <property type="entry name" value="rSAM"/>
</dbReference>
<keyword evidence="4 12" id="KW-0479">Metal-binding</keyword>
<keyword evidence="7 12" id="KW-0411">Iron-sulfur</keyword>
<feature type="binding site" evidence="12">
    <location>
        <position position="255"/>
    </location>
    <ligand>
        <name>[4Fe-4S] cluster</name>
        <dbReference type="ChEBI" id="CHEBI:49883"/>
        <label>2</label>
        <note>4Fe-4S-substrate</note>
    </ligand>
</feature>
<feature type="binding site" evidence="12">
    <location>
        <position position="63"/>
    </location>
    <ligand>
        <name>GTP</name>
        <dbReference type="ChEBI" id="CHEBI:37565"/>
    </ligand>
</feature>
<feature type="binding site" evidence="12">
    <location>
        <begin position="257"/>
        <end position="259"/>
    </location>
    <ligand>
        <name>GTP</name>
        <dbReference type="ChEBI" id="CHEBI:37565"/>
    </ligand>
</feature>
<dbReference type="GO" id="GO:0005525">
    <property type="term" value="F:GTP binding"/>
    <property type="evidence" value="ECO:0007669"/>
    <property type="project" value="UniProtKB-UniRule"/>
</dbReference>
<feature type="binding site" evidence="12">
    <location>
        <position position="20"/>
    </location>
    <ligand>
        <name>[4Fe-4S] cluster</name>
        <dbReference type="ChEBI" id="CHEBI:49883"/>
        <label>1</label>
        <note>4Fe-4S-S-AdoMet</note>
    </ligand>
</feature>
<dbReference type="STRING" id="871968.DESME_00875"/>
<evidence type="ECO:0000256" key="5">
    <source>
        <dbReference type="ARBA" id="ARBA00022741"/>
    </source>
</evidence>
<keyword evidence="9 12" id="KW-0501">Molybdenum cofactor biosynthesis</keyword>
<comment type="similarity">
    <text evidence="12">Belongs to the radical SAM superfamily. MoaA family.</text>
</comment>
<dbReference type="UniPathway" id="UPA00344"/>
<name>W0E4Y3_9FIRM</name>
<feature type="binding site" evidence="12">
    <location>
        <position position="13"/>
    </location>
    <ligand>
        <name>GTP</name>
        <dbReference type="ChEBI" id="CHEBI:37565"/>
    </ligand>
</feature>
<dbReference type="InterPro" id="IPR006638">
    <property type="entry name" value="Elp3/MiaA/NifB-like_rSAM"/>
</dbReference>
<dbReference type="SUPFAM" id="SSF102114">
    <property type="entry name" value="Radical SAM enzymes"/>
    <property type="match status" value="1"/>
</dbReference>
<evidence type="ECO:0000256" key="6">
    <source>
        <dbReference type="ARBA" id="ARBA00023004"/>
    </source>
</evidence>
<dbReference type="SFLD" id="SFLDS00029">
    <property type="entry name" value="Radical_SAM"/>
    <property type="match status" value="1"/>
</dbReference>
<dbReference type="Pfam" id="PF06463">
    <property type="entry name" value="Mob_synth_C"/>
    <property type="match status" value="1"/>
</dbReference>
<feature type="binding site" evidence="12">
    <location>
        <position position="27"/>
    </location>
    <ligand>
        <name>[4Fe-4S] cluster</name>
        <dbReference type="ChEBI" id="CHEBI:49883"/>
        <label>1</label>
        <note>4Fe-4S-S-AdoMet</note>
    </ligand>
</feature>
<feature type="binding site" evidence="12">
    <location>
        <position position="26"/>
    </location>
    <ligand>
        <name>S-adenosyl-L-methionine</name>
        <dbReference type="ChEBI" id="CHEBI:59789"/>
    </ligand>
</feature>
<gene>
    <name evidence="12" type="primary">moaA</name>
    <name evidence="14" type="ORF">DESME_00875</name>
</gene>
<dbReference type="InterPro" id="IPR050105">
    <property type="entry name" value="MoCo_biosynth_MoaA/MoaC"/>
</dbReference>
<evidence type="ECO:0000256" key="11">
    <source>
        <dbReference type="ARBA" id="ARBA00048697"/>
    </source>
</evidence>
<dbReference type="InterPro" id="IPR058240">
    <property type="entry name" value="rSAM_sf"/>
</dbReference>
<comment type="pathway">
    <text evidence="12">Cofactor biosynthesis; molybdopterin biosynthesis.</text>
</comment>
<dbReference type="GO" id="GO:0006777">
    <property type="term" value="P:Mo-molybdopterin cofactor biosynthetic process"/>
    <property type="evidence" value="ECO:0007669"/>
    <property type="project" value="UniProtKB-UniRule"/>
</dbReference>
<proteinExistence type="inferred from homology"/>
<reference evidence="14 15" key="1">
    <citation type="submission" date="2013-12" db="EMBL/GenBank/DDBJ databases">
        <authorList>
            <consortium name="DOE Joint Genome Institute"/>
            <person name="Smidt H."/>
            <person name="Huntemann M."/>
            <person name="Han J."/>
            <person name="Chen A."/>
            <person name="Kyrpides N."/>
            <person name="Mavromatis K."/>
            <person name="Markowitz V."/>
            <person name="Palaniappan K."/>
            <person name="Ivanova N."/>
            <person name="Schaumberg A."/>
            <person name="Pati A."/>
            <person name="Liolios K."/>
            <person name="Nordberg H.P."/>
            <person name="Cantor M.N."/>
            <person name="Hua S.X."/>
            <person name="Woyke T."/>
        </authorList>
    </citation>
    <scope>NUCLEOTIDE SEQUENCE [LARGE SCALE GENOMIC DNA]</scope>
    <source>
        <strain evidence="15">DSM 15288</strain>
    </source>
</reference>
<dbReference type="InterPro" id="IPR013483">
    <property type="entry name" value="MoaA"/>
</dbReference>
<dbReference type="RefSeq" id="WP_006718742.1">
    <property type="nucleotide sequence ID" value="NZ_CP007032.1"/>
</dbReference>
<dbReference type="SFLD" id="SFLDG01067">
    <property type="entry name" value="SPASM/twitch_domain_containing"/>
    <property type="match status" value="1"/>
</dbReference>
<keyword evidence="10 12" id="KW-0456">Lyase</keyword>
<comment type="catalytic activity">
    <reaction evidence="11 12">
        <text>GTP + AH2 + S-adenosyl-L-methionine = (8S)-3',8-cyclo-7,8-dihydroguanosine 5'-triphosphate + 5'-deoxyadenosine + L-methionine + A + H(+)</text>
        <dbReference type="Rhea" id="RHEA:49576"/>
        <dbReference type="ChEBI" id="CHEBI:13193"/>
        <dbReference type="ChEBI" id="CHEBI:15378"/>
        <dbReference type="ChEBI" id="CHEBI:17319"/>
        <dbReference type="ChEBI" id="CHEBI:17499"/>
        <dbReference type="ChEBI" id="CHEBI:37565"/>
        <dbReference type="ChEBI" id="CHEBI:57844"/>
        <dbReference type="ChEBI" id="CHEBI:59789"/>
        <dbReference type="ChEBI" id="CHEBI:131766"/>
        <dbReference type="EC" id="4.1.99.22"/>
    </reaction>
</comment>
<dbReference type="CDD" id="cd01335">
    <property type="entry name" value="Radical_SAM"/>
    <property type="match status" value="1"/>
</dbReference>
<evidence type="ECO:0000256" key="9">
    <source>
        <dbReference type="ARBA" id="ARBA00023150"/>
    </source>
</evidence>
<keyword evidence="3 12" id="KW-0949">S-adenosyl-L-methionine</keyword>
<dbReference type="PROSITE" id="PS51918">
    <property type="entry name" value="RADICAL_SAM"/>
    <property type="match status" value="1"/>
</dbReference>
<evidence type="ECO:0000256" key="10">
    <source>
        <dbReference type="ARBA" id="ARBA00023239"/>
    </source>
</evidence>
<dbReference type="eggNOG" id="COG2896">
    <property type="taxonomic scope" value="Bacteria"/>
</dbReference>
<dbReference type="GO" id="GO:0061799">
    <property type="term" value="F:cyclic pyranopterin monophosphate synthase activity"/>
    <property type="evidence" value="ECO:0007669"/>
    <property type="project" value="TreeGrafter"/>
</dbReference>
<evidence type="ECO:0000256" key="12">
    <source>
        <dbReference type="HAMAP-Rule" id="MF_01225"/>
    </source>
</evidence>
<dbReference type="KEGG" id="dmt:DESME_00875"/>
<feature type="binding site" evidence="12">
    <location>
        <position position="24"/>
    </location>
    <ligand>
        <name>[4Fe-4S] cluster</name>
        <dbReference type="ChEBI" id="CHEBI:49883"/>
        <label>1</label>
        <note>4Fe-4S-S-AdoMet</note>
    </ligand>
</feature>
<comment type="cofactor">
    <cofactor evidence="12">
        <name>[4Fe-4S] cluster</name>
        <dbReference type="ChEBI" id="CHEBI:49883"/>
    </cofactor>
    <text evidence="12">Binds 2 [4Fe-4S] clusters. Binds 1 [4Fe-4S] cluster coordinated with 3 cysteines and an exchangeable S-adenosyl-L-methionine and 1 [4Fe-4S] cluster coordinated with 3 cysteines and the GTP-derived substrate.</text>
</comment>
<dbReference type="NCBIfam" id="NF001199">
    <property type="entry name" value="PRK00164.2-1"/>
    <property type="match status" value="1"/>
</dbReference>
<evidence type="ECO:0000256" key="7">
    <source>
        <dbReference type="ARBA" id="ARBA00023014"/>
    </source>
</evidence>
<dbReference type="EC" id="4.1.99.22" evidence="1 12"/>
<evidence type="ECO:0000256" key="3">
    <source>
        <dbReference type="ARBA" id="ARBA00022691"/>
    </source>
</evidence>
<feature type="binding site" evidence="12">
    <location>
        <position position="96"/>
    </location>
    <ligand>
        <name>GTP</name>
        <dbReference type="ChEBI" id="CHEBI:37565"/>
    </ligand>
</feature>